<gene>
    <name evidence="2" type="ORF">AK812_SmicGene11178</name>
</gene>
<feature type="transmembrane region" description="Helical" evidence="1">
    <location>
        <begin position="167"/>
        <end position="195"/>
    </location>
</feature>
<protein>
    <submittedName>
        <fullName evidence="2">Uncharacterized protein</fullName>
    </submittedName>
</protein>
<evidence type="ECO:0000256" key="1">
    <source>
        <dbReference type="SAM" id="Phobius"/>
    </source>
</evidence>
<sequence>MSCSADDVESRVLRLGHERNVRQTDAAQQGQDDIRARLSKQPDMKEARFGFAAAAMNGAVCSQITVVRVVDPLRRVPAISNGVNPAAVIFLGSSFKQNGREHIGGIAVLQVATLGRAVLQAREQTMRKKDLQYNCAGCFPISGNDTDVTGGDPDRTRWLRYDDDDSYGVRGALMMVMIIMVTTMVVMVVVVMMMMMMMLRLMLMTMMMVVVVVAAVVVVVVVAVAAVTVKMLK</sequence>
<keyword evidence="1" id="KW-1133">Transmembrane helix</keyword>
<evidence type="ECO:0000313" key="2">
    <source>
        <dbReference type="EMBL" id="OLQ05603.1"/>
    </source>
</evidence>
<comment type="caution">
    <text evidence="2">The sequence shown here is derived from an EMBL/GenBank/DDBJ whole genome shotgun (WGS) entry which is preliminary data.</text>
</comment>
<dbReference type="EMBL" id="LSRX01000180">
    <property type="protein sequence ID" value="OLQ05603.1"/>
    <property type="molecule type" value="Genomic_DNA"/>
</dbReference>
<dbReference type="Proteomes" id="UP000186817">
    <property type="component" value="Unassembled WGS sequence"/>
</dbReference>
<keyword evidence="3" id="KW-1185">Reference proteome</keyword>
<reference evidence="2 3" key="1">
    <citation type="submission" date="2016-02" db="EMBL/GenBank/DDBJ databases">
        <title>Genome analysis of coral dinoflagellate symbionts highlights evolutionary adaptations to a symbiotic lifestyle.</title>
        <authorList>
            <person name="Aranda M."/>
            <person name="Li Y."/>
            <person name="Liew Y.J."/>
            <person name="Baumgarten S."/>
            <person name="Simakov O."/>
            <person name="Wilson M."/>
            <person name="Piel J."/>
            <person name="Ashoor H."/>
            <person name="Bougouffa S."/>
            <person name="Bajic V.B."/>
            <person name="Ryu T."/>
            <person name="Ravasi T."/>
            <person name="Bayer T."/>
            <person name="Micklem G."/>
            <person name="Kim H."/>
            <person name="Bhak J."/>
            <person name="Lajeunesse T.C."/>
            <person name="Voolstra C.R."/>
        </authorList>
    </citation>
    <scope>NUCLEOTIDE SEQUENCE [LARGE SCALE GENOMIC DNA]</scope>
    <source>
        <strain evidence="2 3">CCMP2467</strain>
    </source>
</reference>
<evidence type="ECO:0000313" key="3">
    <source>
        <dbReference type="Proteomes" id="UP000186817"/>
    </source>
</evidence>
<keyword evidence="1" id="KW-0472">Membrane</keyword>
<dbReference type="AlphaFoldDB" id="A0A1Q9EDV1"/>
<feature type="transmembrane region" description="Helical" evidence="1">
    <location>
        <begin position="201"/>
        <end position="229"/>
    </location>
</feature>
<accession>A0A1Q9EDV1</accession>
<organism evidence="2 3">
    <name type="scientific">Symbiodinium microadriaticum</name>
    <name type="common">Dinoflagellate</name>
    <name type="synonym">Zooxanthella microadriatica</name>
    <dbReference type="NCBI Taxonomy" id="2951"/>
    <lineage>
        <taxon>Eukaryota</taxon>
        <taxon>Sar</taxon>
        <taxon>Alveolata</taxon>
        <taxon>Dinophyceae</taxon>
        <taxon>Suessiales</taxon>
        <taxon>Symbiodiniaceae</taxon>
        <taxon>Symbiodinium</taxon>
    </lineage>
</organism>
<proteinExistence type="predicted"/>
<keyword evidence="1" id="KW-0812">Transmembrane</keyword>
<name>A0A1Q9EDV1_SYMMI</name>